<dbReference type="Gramene" id="EOY24971">
    <property type="protein sequence ID" value="EOY24971"/>
    <property type="gene ID" value="TCM_016419"/>
</dbReference>
<dbReference type="AlphaFoldDB" id="A0A061G5W8"/>
<dbReference type="OMA" id="FKSMFKF"/>
<gene>
    <name evidence="2" type="ORF">TCM_016419</name>
</gene>
<feature type="compositionally biased region" description="Basic and acidic residues" evidence="1">
    <location>
        <begin position="1"/>
        <end position="28"/>
    </location>
</feature>
<dbReference type="eggNOG" id="ENOG502S314">
    <property type="taxonomic scope" value="Eukaryota"/>
</dbReference>
<dbReference type="HOGENOM" id="CLU_104383_0_0_1"/>
<organism evidence="2 3">
    <name type="scientific">Theobroma cacao</name>
    <name type="common">Cacao</name>
    <name type="synonym">Cocoa</name>
    <dbReference type="NCBI Taxonomy" id="3641"/>
    <lineage>
        <taxon>Eukaryota</taxon>
        <taxon>Viridiplantae</taxon>
        <taxon>Streptophyta</taxon>
        <taxon>Embryophyta</taxon>
        <taxon>Tracheophyta</taxon>
        <taxon>Spermatophyta</taxon>
        <taxon>Magnoliopsida</taxon>
        <taxon>eudicotyledons</taxon>
        <taxon>Gunneridae</taxon>
        <taxon>Pentapetalae</taxon>
        <taxon>rosids</taxon>
        <taxon>malvids</taxon>
        <taxon>Malvales</taxon>
        <taxon>Malvaceae</taxon>
        <taxon>Byttnerioideae</taxon>
        <taxon>Theobroma</taxon>
    </lineage>
</organism>
<feature type="compositionally biased region" description="Pro residues" evidence="1">
    <location>
        <begin position="86"/>
        <end position="99"/>
    </location>
</feature>
<feature type="region of interest" description="Disordered" evidence="1">
    <location>
        <begin position="84"/>
        <end position="104"/>
    </location>
</feature>
<evidence type="ECO:0000313" key="3">
    <source>
        <dbReference type="Proteomes" id="UP000026915"/>
    </source>
</evidence>
<dbReference type="STRING" id="3641.A0A061G5W8"/>
<evidence type="ECO:0000313" key="2">
    <source>
        <dbReference type="EMBL" id="EOY24971.1"/>
    </source>
</evidence>
<dbReference type="Proteomes" id="UP000026915">
    <property type="component" value="Chromosome 3"/>
</dbReference>
<proteinExistence type="predicted"/>
<dbReference type="PANTHER" id="PTHR33978:SF4">
    <property type="entry name" value="SERINE_THREONINE-KINASE"/>
    <property type="match status" value="1"/>
</dbReference>
<dbReference type="PANTHER" id="PTHR33978">
    <property type="entry name" value="SERINE/THREONINE-KINASE"/>
    <property type="match status" value="1"/>
</dbReference>
<dbReference type="EMBL" id="CM001881">
    <property type="protein sequence ID" value="EOY24971.1"/>
    <property type="molecule type" value="Genomic_DNA"/>
</dbReference>
<dbReference type="FunCoup" id="A0A061G5W8">
    <property type="interactions" value="681"/>
</dbReference>
<reference evidence="2 3" key="1">
    <citation type="journal article" date="2013" name="Genome Biol.">
        <title>The genome sequence of the most widely cultivated cacao type and its use to identify candidate genes regulating pod color.</title>
        <authorList>
            <person name="Motamayor J.C."/>
            <person name="Mockaitis K."/>
            <person name="Schmutz J."/>
            <person name="Haiminen N."/>
            <person name="Iii D.L."/>
            <person name="Cornejo O."/>
            <person name="Findley S.D."/>
            <person name="Zheng P."/>
            <person name="Utro F."/>
            <person name="Royaert S."/>
            <person name="Saski C."/>
            <person name="Jenkins J."/>
            <person name="Podicheti R."/>
            <person name="Zhao M."/>
            <person name="Scheffler B.E."/>
            <person name="Stack J.C."/>
            <person name="Feltus F.A."/>
            <person name="Mustiga G.M."/>
            <person name="Amores F."/>
            <person name="Phillips W."/>
            <person name="Marelli J.P."/>
            <person name="May G.D."/>
            <person name="Shapiro H."/>
            <person name="Ma J."/>
            <person name="Bustamante C.D."/>
            <person name="Schnell R.J."/>
            <person name="Main D."/>
            <person name="Gilbert D."/>
            <person name="Parida L."/>
            <person name="Kuhn D.N."/>
        </authorList>
    </citation>
    <scope>NUCLEOTIDE SEQUENCE [LARGE SCALE GENOMIC DNA]</scope>
    <source>
        <strain evidence="3">cv. Matina 1-6</strain>
    </source>
</reference>
<keyword evidence="3" id="KW-1185">Reference proteome</keyword>
<accession>A0A061G5W8</accession>
<feature type="region of interest" description="Disordered" evidence="1">
    <location>
        <begin position="1"/>
        <end position="43"/>
    </location>
</feature>
<protein>
    <submittedName>
        <fullName evidence="2">Uncharacterized protein</fullName>
    </submittedName>
</protein>
<dbReference type="InParanoid" id="A0A061G5W8"/>
<evidence type="ECO:0000256" key="1">
    <source>
        <dbReference type="SAM" id="MobiDB-lite"/>
    </source>
</evidence>
<sequence>MEKSQAQKQKQTQDAKKEEEKPQEEKQRQTQKAKQKTQKTQEGKHLVWDCGSTLYDSFELNSFKRQLDSAIHSRTMSMPHLVDTRAPPPPPQSTIPPPVVSKKQPSKFSRSIQKLFKSMFKFKQSSSSSVFWLKQRSHEEYYVVYDKTGALTTIPEVPEIDFGGLSPEINSLVVKRTASERFTAASTVGISCA</sequence>
<name>A0A061G5W8_THECC</name>